<feature type="domain" description="CAAX prenyl protease 1 N-terminal" evidence="16">
    <location>
        <begin position="48"/>
        <end position="226"/>
    </location>
</feature>
<dbReference type="Proteomes" id="UP000053825">
    <property type="component" value="Unassembled WGS sequence"/>
</dbReference>
<evidence type="ECO:0000256" key="7">
    <source>
        <dbReference type="ARBA" id="ARBA00022833"/>
    </source>
</evidence>
<keyword evidence="6 14" id="KW-0256">Endoplasmic reticulum</keyword>
<dbReference type="GO" id="GO:0005789">
    <property type="term" value="C:endoplasmic reticulum membrane"/>
    <property type="evidence" value="ECO:0007669"/>
    <property type="project" value="UniProtKB-SubCell"/>
</dbReference>
<evidence type="ECO:0000256" key="10">
    <source>
        <dbReference type="ARBA" id="ARBA00023136"/>
    </source>
</evidence>
<keyword evidence="3 14" id="KW-0812">Transmembrane</keyword>
<feature type="transmembrane region" description="Helical" evidence="14">
    <location>
        <begin position="361"/>
        <end position="380"/>
    </location>
</feature>
<comment type="similarity">
    <text evidence="14">Belongs to the peptidase M48A family.</text>
</comment>
<feature type="transmembrane region" description="Helical" evidence="14">
    <location>
        <begin position="196"/>
        <end position="216"/>
    </location>
</feature>
<protein>
    <recommendedName>
        <fullName evidence="14">CAAX prenyl protease</fullName>
        <ecNumber evidence="14">3.4.24.84</ecNumber>
    </recommendedName>
</protein>
<feature type="binding site" evidence="13">
    <location>
        <position position="312"/>
    </location>
    <ligand>
        <name>Zn(2+)</name>
        <dbReference type="ChEBI" id="CHEBI:29105"/>
        <note>catalytic</note>
    </ligand>
</feature>
<evidence type="ECO:0000313" key="17">
    <source>
        <dbReference type="EMBL" id="KOC70223.1"/>
    </source>
</evidence>
<dbReference type="Pfam" id="PF01435">
    <property type="entry name" value="Peptidase_M48"/>
    <property type="match status" value="1"/>
</dbReference>
<feature type="transmembrane region" description="Helical" evidence="14">
    <location>
        <begin position="322"/>
        <end position="341"/>
    </location>
</feature>
<dbReference type="EMBL" id="KQ414592">
    <property type="protein sequence ID" value="KOC70223.1"/>
    <property type="molecule type" value="Genomic_DNA"/>
</dbReference>
<comment type="function">
    <text evidence="14">Proteolytically removes the C-terminal three residues of farnesylated proteins.</text>
</comment>
<evidence type="ECO:0000256" key="11">
    <source>
        <dbReference type="ARBA" id="ARBA00044456"/>
    </source>
</evidence>
<evidence type="ECO:0000256" key="8">
    <source>
        <dbReference type="ARBA" id="ARBA00022989"/>
    </source>
</evidence>
<keyword evidence="8 14" id="KW-1133">Transmembrane helix</keyword>
<feature type="transmembrane region" description="Helical" evidence="14">
    <location>
        <begin position="20"/>
        <end position="38"/>
    </location>
</feature>
<keyword evidence="2 14" id="KW-0645">Protease</keyword>
<keyword evidence="4 13" id="KW-0479">Metal-binding</keyword>
<feature type="transmembrane region" description="Helical" evidence="14">
    <location>
        <begin position="169"/>
        <end position="190"/>
    </location>
</feature>
<gene>
    <name evidence="17" type="ORF">WH47_08569</name>
</gene>
<feature type="binding site" evidence="13">
    <location>
        <position position="316"/>
    </location>
    <ligand>
        <name>Zn(2+)</name>
        <dbReference type="ChEBI" id="CHEBI:29105"/>
        <note>catalytic</note>
    </ligand>
</feature>
<sequence length="449" mass="52747">MDPINLETKNNFLKFIEDNMLYEILIVSWLQFLHKFYLNHRQRALIMRLVELPKSVECVMTKEVYDKARKYDLDKLNFSNFGNIYSKLCSTVFLLGLYYHHFWLWSINLAQYFGFDDTNEILLSGIFMFIINIIYEVIYFPLKVYSTFVVEENYGFNKQTPLLFIKDQILKLIVCEVLTVPFLCAVTWIIKNGGDYFSICLWIFIIAASLFLMVIYPEVIAPLFNKYTPLPDGELKTKIEALAASINFPLYKLFIVDNSKRSSHSNAYMYGFHKYKRIVLFDTLVKEYYKPAEGETELQGCETDEIVAVLAHELGHWKYNHVLKGFIIGQLCLLINIFLYGKLMNYKPMFYAFGFVDTQPTIVGFIIVTVYMLMPLNVFIKFINILLRKFEFEADKFAKSLGHGQALKSSLIKLQTDNLNYPLYDKLYSRWHHSHPPLLERLEAIDKED</sequence>
<organism evidence="17 18">
    <name type="scientific">Habropoda laboriosa</name>
    <dbReference type="NCBI Taxonomy" id="597456"/>
    <lineage>
        <taxon>Eukaryota</taxon>
        <taxon>Metazoa</taxon>
        <taxon>Ecdysozoa</taxon>
        <taxon>Arthropoda</taxon>
        <taxon>Hexapoda</taxon>
        <taxon>Insecta</taxon>
        <taxon>Pterygota</taxon>
        <taxon>Neoptera</taxon>
        <taxon>Endopterygota</taxon>
        <taxon>Hymenoptera</taxon>
        <taxon>Apocrita</taxon>
        <taxon>Aculeata</taxon>
        <taxon>Apoidea</taxon>
        <taxon>Anthophila</taxon>
        <taxon>Apidae</taxon>
        <taxon>Habropoda</taxon>
    </lineage>
</organism>
<feature type="active site" description="Proton donor" evidence="12">
    <location>
        <position position="395"/>
    </location>
</feature>
<proteinExistence type="inferred from homology"/>
<evidence type="ECO:0000256" key="12">
    <source>
        <dbReference type="PIRSR" id="PIRSR627057-1"/>
    </source>
</evidence>
<keyword evidence="7 13" id="KW-0862">Zinc</keyword>
<evidence type="ECO:0000313" key="18">
    <source>
        <dbReference type="Proteomes" id="UP000053825"/>
    </source>
</evidence>
<evidence type="ECO:0000256" key="5">
    <source>
        <dbReference type="ARBA" id="ARBA00022801"/>
    </source>
</evidence>
<dbReference type="GO" id="GO:0004222">
    <property type="term" value="F:metalloendopeptidase activity"/>
    <property type="evidence" value="ECO:0007669"/>
    <property type="project" value="UniProtKB-UniRule"/>
</dbReference>
<dbReference type="GO" id="GO:0071586">
    <property type="term" value="P:CAAX-box protein processing"/>
    <property type="evidence" value="ECO:0007669"/>
    <property type="project" value="UniProtKB-UniRule"/>
</dbReference>
<evidence type="ECO:0000259" key="15">
    <source>
        <dbReference type="Pfam" id="PF01435"/>
    </source>
</evidence>
<evidence type="ECO:0000256" key="4">
    <source>
        <dbReference type="ARBA" id="ARBA00022723"/>
    </source>
</evidence>
<comment type="cofactor">
    <cofactor evidence="13 14">
        <name>Zn(2+)</name>
        <dbReference type="ChEBI" id="CHEBI:29105"/>
    </cofactor>
    <text evidence="13 14">Binds 1 zinc ion per subunit.</text>
</comment>
<evidence type="ECO:0000256" key="9">
    <source>
        <dbReference type="ARBA" id="ARBA00023049"/>
    </source>
</evidence>
<evidence type="ECO:0000256" key="1">
    <source>
        <dbReference type="ARBA" id="ARBA00004477"/>
    </source>
</evidence>
<name>A0A0L7RHE4_9HYME</name>
<dbReference type="OrthoDB" id="360839at2759"/>
<evidence type="ECO:0000256" key="13">
    <source>
        <dbReference type="PIRSR" id="PIRSR627057-2"/>
    </source>
</evidence>
<dbReference type="GO" id="GO:0046872">
    <property type="term" value="F:metal ion binding"/>
    <property type="evidence" value="ECO:0007669"/>
    <property type="project" value="UniProtKB-UniRule"/>
</dbReference>
<feature type="transmembrane region" description="Helical" evidence="14">
    <location>
        <begin position="84"/>
        <end position="101"/>
    </location>
</feature>
<feature type="binding site" evidence="13">
    <location>
        <position position="391"/>
    </location>
    <ligand>
        <name>Zn(2+)</name>
        <dbReference type="ChEBI" id="CHEBI:29105"/>
        <note>catalytic</note>
    </ligand>
</feature>
<dbReference type="AlphaFoldDB" id="A0A0L7RHE4"/>
<accession>A0A0L7RHE4</accession>
<keyword evidence="9 14" id="KW-0482">Metalloprotease</keyword>
<evidence type="ECO:0000256" key="3">
    <source>
        <dbReference type="ARBA" id="ARBA00022692"/>
    </source>
</evidence>
<dbReference type="InterPro" id="IPR001915">
    <property type="entry name" value="Peptidase_M48"/>
</dbReference>
<reference evidence="17 18" key="1">
    <citation type="submission" date="2015-07" db="EMBL/GenBank/DDBJ databases">
        <title>The genome of Habropoda laboriosa.</title>
        <authorList>
            <person name="Pan H."/>
            <person name="Kapheim K."/>
        </authorList>
    </citation>
    <scope>NUCLEOTIDE SEQUENCE [LARGE SCALE GENOMIC DNA]</scope>
    <source>
        <strain evidence="17">0110345459</strain>
    </source>
</reference>
<keyword evidence="10 14" id="KW-0472">Membrane</keyword>
<feature type="domain" description="Peptidase M48" evidence="15">
    <location>
        <begin position="230"/>
        <end position="448"/>
    </location>
</feature>
<feature type="active site" evidence="12">
    <location>
        <position position="313"/>
    </location>
</feature>
<keyword evidence="18" id="KW-1185">Reference proteome</keyword>
<evidence type="ECO:0000256" key="2">
    <source>
        <dbReference type="ARBA" id="ARBA00022670"/>
    </source>
</evidence>
<dbReference type="Gene3D" id="3.30.2010.10">
    <property type="entry name" value="Metalloproteases ('zincins'), catalytic domain"/>
    <property type="match status" value="1"/>
</dbReference>
<dbReference type="STRING" id="597456.A0A0L7RHE4"/>
<dbReference type="CDD" id="cd07343">
    <property type="entry name" value="M48A_Zmpste24p_like"/>
    <property type="match status" value="1"/>
</dbReference>
<evidence type="ECO:0000256" key="6">
    <source>
        <dbReference type="ARBA" id="ARBA00022824"/>
    </source>
</evidence>
<dbReference type="InterPro" id="IPR032456">
    <property type="entry name" value="Peptidase_M48_N"/>
</dbReference>
<feature type="transmembrane region" description="Helical" evidence="14">
    <location>
        <begin position="121"/>
        <end position="142"/>
    </location>
</feature>
<comment type="subcellular location">
    <subcellularLocation>
        <location evidence="1 14">Endoplasmic reticulum membrane</location>
        <topology evidence="1 14">Multi-pass membrane protein</topology>
    </subcellularLocation>
</comment>
<comment type="catalytic activity">
    <reaction evidence="11 14">
        <text>Hydrolyzes the peptide bond -P2-(S-farnesyl or geranylgeranyl)C-P1'-P2'-P3'-COOH where P1' and P2' are amino acids with aliphatic side chains and P3' is any C-terminal residue.</text>
        <dbReference type="EC" id="3.4.24.84"/>
    </reaction>
</comment>
<evidence type="ECO:0000259" key="16">
    <source>
        <dbReference type="Pfam" id="PF16491"/>
    </source>
</evidence>
<evidence type="ECO:0000256" key="14">
    <source>
        <dbReference type="RuleBase" id="RU366005"/>
    </source>
</evidence>
<dbReference type="FunFam" id="3.30.2010.10:FF:000002">
    <property type="entry name" value="CAAX prenyl protease"/>
    <property type="match status" value="1"/>
</dbReference>
<keyword evidence="5 14" id="KW-0378">Hydrolase</keyword>
<dbReference type="EC" id="3.4.24.84" evidence="14"/>
<dbReference type="PANTHER" id="PTHR10120">
    <property type="entry name" value="CAAX PRENYL PROTEASE 1"/>
    <property type="match status" value="1"/>
</dbReference>
<dbReference type="InterPro" id="IPR027057">
    <property type="entry name" value="CAXX_Prtase_1"/>
</dbReference>
<dbReference type="Pfam" id="PF16491">
    <property type="entry name" value="Peptidase_M48_N"/>
    <property type="match status" value="1"/>
</dbReference>